<dbReference type="EMBL" id="JAEUBD010001178">
    <property type="protein sequence ID" value="KAH3665316.1"/>
    <property type="molecule type" value="Genomic_DNA"/>
</dbReference>
<dbReference type="OrthoDB" id="10262235at2759"/>
<feature type="transmembrane region" description="Helical" evidence="16">
    <location>
        <begin position="371"/>
        <end position="400"/>
    </location>
</feature>
<evidence type="ECO:0000256" key="8">
    <source>
        <dbReference type="ARBA" id="ARBA00023002"/>
    </source>
</evidence>
<keyword evidence="6 16" id="KW-0752">Steroid biosynthesis</keyword>
<feature type="transmembrane region" description="Helical" evidence="16">
    <location>
        <begin position="12"/>
        <end position="33"/>
    </location>
</feature>
<comment type="subcellular location">
    <subcellularLocation>
        <location evidence="1">Membrane</location>
        <topology evidence="1">Multi-pass membrane protein</topology>
    </subcellularLocation>
</comment>
<feature type="transmembrane region" description="Helical" evidence="16">
    <location>
        <begin position="305"/>
        <end position="324"/>
    </location>
</feature>
<feature type="transmembrane region" description="Helical" evidence="16">
    <location>
        <begin position="146"/>
        <end position="167"/>
    </location>
</feature>
<evidence type="ECO:0000256" key="16">
    <source>
        <dbReference type="RuleBase" id="RU369120"/>
    </source>
</evidence>
<dbReference type="AlphaFoldDB" id="A0A1B7SFN8"/>
<evidence type="ECO:0000256" key="4">
    <source>
        <dbReference type="ARBA" id="ARBA00022692"/>
    </source>
</evidence>
<proteinExistence type="inferred from homology"/>
<reference evidence="17" key="1">
    <citation type="journal article" date="2021" name="Open Biol.">
        <title>Shared evolutionary footprints suggest mitochondrial oxidative damage underlies multiple complex I losses in fungi.</title>
        <authorList>
            <person name="Schikora-Tamarit M.A."/>
            <person name="Marcet-Houben M."/>
            <person name="Nosek J."/>
            <person name="Gabaldon T."/>
        </authorList>
    </citation>
    <scope>NUCLEOTIDE SEQUENCE</scope>
    <source>
        <strain evidence="17">NCAIM Y.01608</strain>
    </source>
</reference>
<dbReference type="GO" id="GO:0005789">
    <property type="term" value="C:endoplasmic reticulum membrane"/>
    <property type="evidence" value="ECO:0007669"/>
    <property type="project" value="TreeGrafter"/>
</dbReference>
<dbReference type="GO" id="GO:0050613">
    <property type="term" value="F:Delta14-sterol reductase activity"/>
    <property type="evidence" value="ECO:0007669"/>
    <property type="project" value="UniProtKB-EC"/>
</dbReference>
<dbReference type="PANTHER" id="PTHR21257">
    <property type="entry name" value="DELTA(14)-STEROL REDUCTASE"/>
    <property type="match status" value="1"/>
</dbReference>
<evidence type="ECO:0000256" key="12">
    <source>
        <dbReference type="ARBA" id="ARBA00023166"/>
    </source>
</evidence>
<evidence type="ECO:0000256" key="5">
    <source>
        <dbReference type="ARBA" id="ARBA00022857"/>
    </source>
</evidence>
<dbReference type="PANTHER" id="PTHR21257:SF52">
    <property type="entry name" value="DELTA(14)-STEROL REDUCTASE TM7SF2"/>
    <property type="match status" value="1"/>
</dbReference>
<evidence type="ECO:0000256" key="15">
    <source>
        <dbReference type="ARBA" id="ARBA00060638"/>
    </source>
</evidence>
<keyword evidence="11 16" id="KW-0472">Membrane</keyword>
<evidence type="ECO:0000256" key="6">
    <source>
        <dbReference type="ARBA" id="ARBA00022955"/>
    </source>
</evidence>
<dbReference type="Proteomes" id="UP000788993">
    <property type="component" value="Unassembled WGS sequence"/>
</dbReference>
<evidence type="ECO:0000256" key="14">
    <source>
        <dbReference type="ARBA" id="ARBA00052254"/>
    </source>
</evidence>
<dbReference type="Pfam" id="PF01222">
    <property type="entry name" value="ERG4_ERG24"/>
    <property type="match status" value="1"/>
</dbReference>
<accession>A0A1B7SFN8</accession>
<keyword evidence="13 16" id="KW-0753">Steroid metabolism</keyword>
<keyword evidence="10 16" id="KW-0443">Lipid metabolism</keyword>
<comment type="pathway">
    <text evidence="15">Steroid biosynthesis; zymosterol biosynthesis; zymosterol from lanosterol: step 2/6.</text>
</comment>
<reference evidence="17" key="2">
    <citation type="submission" date="2021-01" db="EMBL/GenBank/DDBJ databases">
        <authorList>
            <person name="Schikora-Tamarit M.A."/>
        </authorList>
    </citation>
    <scope>NUCLEOTIDE SEQUENCE</scope>
    <source>
        <strain evidence="17">NCAIM Y.01608</strain>
    </source>
</reference>
<sequence length="434" mass="49445">MLNPVTVHKDFFGFPGALVLTISLPLVVVFLYAACNDRYVVEGCNLQINTIKNLLAEQLTKETFLSAKCWIAYLVWFFGLALLDLIVPGYYKKGTTLRDGTHLTYLINGKELSVLVCAALAARALYTRGNVPELQFIYDNFLPLMVVSWEFSLILSTFVYVCSFFPLRRPNGAGTYERILAEGGNSKNVLFDWFIGRELNPRIGPWDIKLFCELRPGMLLWLLIDLSCIQKQYLETGTVANSLLFVVAMQSFYIFDGVLNEEGVLSMMDITTDGFGFMLAFGDLCWVPFTYSLQARYLSLRPVHLSSGAFSGVVAIMAIGYYIFHSSNSQKSKFRQGLLPHMKSIKTDRGTSLLVEGWWGLSQHINYLGDLLIALSWCLPTGFGTPLTYFYVIYFAFLLLHRQKRDEHKCRTKYGKSWTEYEKLVPYKIVPYVY</sequence>
<keyword evidence="7 16" id="KW-1133">Transmembrane helix</keyword>
<evidence type="ECO:0000256" key="2">
    <source>
        <dbReference type="ARBA" id="ARBA00005402"/>
    </source>
</evidence>
<feature type="transmembrane region" description="Helical" evidence="16">
    <location>
        <begin position="103"/>
        <end position="126"/>
    </location>
</feature>
<name>A0A1B7SFN8_9ASCO</name>
<comment type="similarity">
    <text evidence="2 16">Belongs to the ERG4/ERG24 family.</text>
</comment>
<keyword evidence="9 16" id="KW-0756">Sterol biosynthesis</keyword>
<organism evidence="17 18">
    <name type="scientific">Ogataea polymorpha</name>
    <dbReference type="NCBI Taxonomy" id="460523"/>
    <lineage>
        <taxon>Eukaryota</taxon>
        <taxon>Fungi</taxon>
        <taxon>Dikarya</taxon>
        <taxon>Ascomycota</taxon>
        <taxon>Saccharomycotina</taxon>
        <taxon>Pichiomycetes</taxon>
        <taxon>Pichiales</taxon>
        <taxon>Pichiaceae</taxon>
        <taxon>Ogataea</taxon>
    </lineage>
</organism>
<evidence type="ECO:0000256" key="3">
    <source>
        <dbReference type="ARBA" id="ARBA00022516"/>
    </source>
</evidence>
<protein>
    <recommendedName>
        <fullName evidence="16">Delta(14)-sterol reductase</fullName>
    </recommendedName>
    <alternativeName>
        <fullName evidence="16">C-14 sterol reductase</fullName>
    </alternativeName>
    <alternativeName>
        <fullName evidence="16">Sterol C14-reductase</fullName>
    </alternativeName>
</protein>
<dbReference type="RefSeq" id="XP_018210257.1">
    <property type="nucleotide sequence ID" value="XM_018355292.1"/>
</dbReference>
<dbReference type="Gene3D" id="1.20.120.1630">
    <property type="match status" value="1"/>
</dbReference>
<keyword evidence="5" id="KW-0521">NADP</keyword>
<dbReference type="GO" id="GO:0006696">
    <property type="term" value="P:ergosterol biosynthetic process"/>
    <property type="evidence" value="ECO:0007669"/>
    <property type="project" value="EnsemblFungi"/>
</dbReference>
<evidence type="ECO:0000256" key="10">
    <source>
        <dbReference type="ARBA" id="ARBA00023098"/>
    </source>
</evidence>
<dbReference type="InterPro" id="IPR018083">
    <property type="entry name" value="Sterol_reductase_CS"/>
</dbReference>
<gene>
    <name evidence="17" type="ORF">OGATHE_004132</name>
</gene>
<dbReference type="FunFam" id="1.20.120.1630:FF:000009">
    <property type="entry name" value="C-14 sterol reductase"/>
    <property type="match status" value="1"/>
</dbReference>
<keyword evidence="4 16" id="KW-0812">Transmembrane</keyword>
<evidence type="ECO:0000256" key="7">
    <source>
        <dbReference type="ARBA" id="ARBA00022989"/>
    </source>
</evidence>
<dbReference type="InterPro" id="IPR001171">
    <property type="entry name" value="ERG24_DHCR-like"/>
</dbReference>
<evidence type="ECO:0000256" key="13">
    <source>
        <dbReference type="ARBA" id="ARBA00023221"/>
    </source>
</evidence>
<evidence type="ECO:0000256" key="11">
    <source>
        <dbReference type="ARBA" id="ARBA00023136"/>
    </source>
</evidence>
<evidence type="ECO:0000256" key="9">
    <source>
        <dbReference type="ARBA" id="ARBA00023011"/>
    </source>
</evidence>
<comment type="caution">
    <text evidence="17">The sequence shown here is derived from an EMBL/GenBank/DDBJ whole genome shotgun (WGS) entry which is preliminary data.</text>
</comment>
<dbReference type="PROSITE" id="PS01018">
    <property type="entry name" value="STEROL_REDUCT_2"/>
    <property type="match status" value="1"/>
</dbReference>
<evidence type="ECO:0000256" key="1">
    <source>
        <dbReference type="ARBA" id="ARBA00004141"/>
    </source>
</evidence>
<feature type="transmembrane region" description="Helical" evidence="16">
    <location>
        <begin position="70"/>
        <end position="91"/>
    </location>
</feature>
<comment type="catalytic activity">
    <reaction evidence="14">
        <text>4,4-dimethyl-5alpha-cholesta-8,24-dien-3beta-ol + NADP(+) = 4,4-dimethyl-5alpha-cholesta-8,14,24-trien-3beta-ol + NADPH + H(+)</text>
        <dbReference type="Rhea" id="RHEA:18561"/>
        <dbReference type="ChEBI" id="CHEBI:15378"/>
        <dbReference type="ChEBI" id="CHEBI:17813"/>
        <dbReference type="ChEBI" id="CHEBI:18364"/>
        <dbReference type="ChEBI" id="CHEBI:57783"/>
        <dbReference type="ChEBI" id="CHEBI:58349"/>
        <dbReference type="EC" id="1.3.1.70"/>
    </reaction>
    <physiologicalReaction direction="right-to-left" evidence="14">
        <dbReference type="Rhea" id="RHEA:18563"/>
    </physiologicalReaction>
</comment>
<keyword evidence="18" id="KW-1185">Reference proteome</keyword>
<keyword evidence="3 16" id="KW-0444">Lipid biosynthesis</keyword>
<keyword evidence="12 16" id="KW-1207">Sterol metabolism</keyword>
<feature type="transmembrane region" description="Helical" evidence="16">
    <location>
        <begin position="275"/>
        <end position="293"/>
    </location>
</feature>
<evidence type="ECO:0000313" key="17">
    <source>
        <dbReference type="EMBL" id="KAH3665316.1"/>
    </source>
</evidence>
<keyword evidence="8 16" id="KW-0560">Oxidoreductase</keyword>
<feature type="transmembrane region" description="Helical" evidence="16">
    <location>
        <begin position="233"/>
        <end position="255"/>
    </location>
</feature>
<evidence type="ECO:0000313" key="18">
    <source>
        <dbReference type="Proteomes" id="UP000788993"/>
    </source>
</evidence>